<evidence type="ECO:0008006" key="5">
    <source>
        <dbReference type="Google" id="ProtNLM"/>
    </source>
</evidence>
<reference evidence="3 4" key="2">
    <citation type="journal article" date="2017" name="Genome Announc.">
        <title>Draft Genome Sequences of Four Alkaliphilic Bacteria Belonging to the Anaerobacillus Genus.</title>
        <authorList>
            <person name="Bassil N.M."/>
            <person name="Lloyd J.R."/>
        </authorList>
    </citation>
    <scope>NUCLEOTIDE SEQUENCE [LARGE SCALE GENOMIC DNA]</scope>
    <source>
        <strain evidence="3 4">NB2006</strain>
    </source>
</reference>
<keyword evidence="4" id="KW-1185">Reference proteome</keyword>
<gene>
    <name evidence="2" type="ORF">AWH56_01570</name>
    <name evidence="3" type="ORF">AWH56_026005</name>
</gene>
<dbReference type="EMBL" id="LQXD01000002">
    <property type="protein sequence ID" value="OIJ23304.1"/>
    <property type="molecule type" value="Genomic_DNA"/>
</dbReference>
<feature type="transmembrane region" description="Helical" evidence="1">
    <location>
        <begin position="124"/>
        <end position="140"/>
    </location>
</feature>
<reference evidence="3" key="4">
    <citation type="submission" date="2020-10" db="EMBL/GenBank/DDBJ databases">
        <authorList>
            <person name="Bassil N.M."/>
            <person name="Lloyd J.R."/>
        </authorList>
    </citation>
    <scope>NUCLEOTIDE SEQUENCE</scope>
    <source>
        <strain evidence="3">NB2006</strain>
    </source>
</reference>
<proteinExistence type="predicted"/>
<dbReference type="OrthoDB" id="2679245at2"/>
<feature type="transmembrane region" description="Helical" evidence="1">
    <location>
        <begin position="42"/>
        <end position="70"/>
    </location>
</feature>
<keyword evidence="1" id="KW-0472">Membrane</keyword>
<feature type="transmembrane region" description="Helical" evidence="1">
    <location>
        <begin position="202"/>
        <end position="229"/>
    </location>
</feature>
<name>A0A1S2MFG2_9BACI</name>
<sequence>MAIVILFPFIIWISSLLFKKAGWKVTNYLGDEIPYNLGFCVFLIALSYSLFLNNFFVLIYLSILWITGFIDDRYGTKYPKGLKGHVVFFIRTGKITTGLLKLISTLLISFIFTIMLEGSLFEKFTVLLLLILTPHVMNLFDTKPLRVWKFIAAHLLILFPIIFLLPFSMLFIVGIIVSALIYFEGARKGMLGDNGATLLGGIISMVVIYQLTLGLQWLLISFYLFIVVVTERISISEWIEKKPLVKRIDRWGIS</sequence>
<dbReference type="EMBL" id="CP063356">
    <property type="protein sequence ID" value="QOY36052.1"/>
    <property type="molecule type" value="Genomic_DNA"/>
</dbReference>
<dbReference type="AlphaFoldDB" id="A0A1S2MFG2"/>
<evidence type="ECO:0000256" key="1">
    <source>
        <dbReference type="SAM" id="Phobius"/>
    </source>
</evidence>
<dbReference type="RefSeq" id="WP_071315507.1">
    <property type="nucleotide sequence ID" value="NZ_CP063356.2"/>
</dbReference>
<dbReference type="KEGG" id="aia:AWH56_026005"/>
<evidence type="ECO:0000313" key="3">
    <source>
        <dbReference type="EMBL" id="QOY36052.1"/>
    </source>
</evidence>
<accession>A0A1S2MFG2</accession>
<evidence type="ECO:0000313" key="2">
    <source>
        <dbReference type="EMBL" id="OIJ23304.1"/>
    </source>
</evidence>
<feature type="transmembrane region" description="Helical" evidence="1">
    <location>
        <begin position="99"/>
        <end position="118"/>
    </location>
</feature>
<organism evidence="2 4">
    <name type="scientific">Anaerobacillus isosaccharinicus</name>
    <dbReference type="NCBI Taxonomy" id="1532552"/>
    <lineage>
        <taxon>Bacteria</taxon>
        <taxon>Bacillati</taxon>
        <taxon>Bacillota</taxon>
        <taxon>Bacilli</taxon>
        <taxon>Bacillales</taxon>
        <taxon>Bacillaceae</taxon>
        <taxon>Anaerobacillus</taxon>
    </lineage>
</organism>
<reference evidence="3 4" key="3">
    <citation type="journal article" date="2019" name="Int. J. Syst. Evol. Microbiol.">
        <title>Anaerobacillus isosaccharinicus sp. nov., an alkaliphilic bacterium which degrades isosaccharinic acid.</title>
        <authorList>
            <person name="Bassil N.M."/>
            <person name="Lloyd J.R."/>
        </authorList>
    </citation>
    <scope>NUCLEOTIDE SEQUENCE [LARGE SCALE GENOMIC DNA]</scope>
    <source>
        <strain evidence="3 4">NB2006</strain>
    </source>
</reference>
<evidence type="ECO:0000313" key="4">
    <source>
        <dbReference type="Proteomes" id="UP000180175"/>
    </source>
</evidence>
<dbReference type="Proteomes" id="UP000180175">
    <property type="component" value="Chromosome"/>
</dbReference>
<reference evidence="2 4" key="1">
    <citation type="submission" date="2016-10" db="EMBL/GenBank/DDBJ databases">
        <title>Draft genome sequences of four alkaliphilic bacteria belonging to the Anaerobacillus genus.</title>
        <authorList>
            <person name="Bassil N.M."/>
            <person name="Lloyd J.R."/>
        </authorList>
    </citation>
    <scope>NUCLEOTIDE SEQUENCE [LARGE SCALE GENOMIC DNA]</scope>
    <source>
        <strain evidence="2 4">NB2006</strain>
    </source>
</reference>
<keyword evidence="1" id="KW-1133">Transmembrane helix</keyword>
<protein>
    <recommendedName>
        <fullName evidence="5">UDP-N-acetylmuramyl pentapeptide phosphotransferase</fullName>
    </recommendedName>
</protein>
<keyword evidence="1" id="KW-0812">Transmembrane</keyword>
<feature type="transmembrane region" description="Helical" evidence="1">
    <location>
        <begin position="152"/>
        <end position="182"/>
    </location>
</feature>